<accession>A0A4Y2AY78</accession>
<feature type="compositionally biased region" description="Acidic residues" evidence="1">
    <location>
        <begin position="96"/>
        <end position="107"/>
    </location>
</feature>
<evidence type="ECO:0000313" key="2">
    <source>
        <dbReference type="EMBL" id="GBL84728.1"/>
    </source>
</evidence>
<sequence>MLQEYSFKILRLPPYHCDLNAIEYIWSDIKRQIRNINPTADMDMSKLLRETEHAINKTSNDRWQSHCKHVKKLELKYWEKDAIIEEMCESLQMSLMDDEESDTEYDGEATISAENEDDNI</sequence>
<dbReference type="Gene3D" id="3.30.420.10">
    <property type="entry name" value="Ribonuclease H-like superfamily/Ribonuclease H"/>
    <property type="match status" value="1"/>
</dbReference>
<dbReference type="InterPro" id="IPR036397">
    <property type="entry name" value="RNaseH_sf"/>
</dbReference>
<name>A0A4Y2AY78_ARAVE</name>
<dbReference type="Proteomes" id="UP000499080">
    <property type="component" value="Unassembled WGS sequence"/>
</dbReference>
<dbReference type="EMBL" id="BGPR01000038">
    <property type="protein sequence ID" value="GBL84728.1"/>
    <property type="molecule type" value="Genomic_DNA"/>
</dbReference>
<organism evidence="2 3">
    <name type="scientific">Araneus ventricosus</name>
    <name type="common">Orbweaver spider</name>
    <name type="synonym">Epeira ventricosa</name>
    <dbReference type="NCBI Taxonomy" id="182803"/>
    <lineage>
        <taxon>Eukaryota</taxon>
        <taxon>Metazoa</taxon>
        <taxon>Ecdysozoa</taxon>
        <taxon>Arthropoda</taxon>
        <taxon>Chelicerata</taxon>
        <taxon>Arachnida</taxon>
        <taxon>Araneae</taxon>
        <taxon>Araneomorphae</taxon>
        <taxon>Entelegynae</taxon>
        <taxon>Araneoidea</taxon>
        <taxon>Araneidae</taxon>
        <taxon>Araneus</taxon>
    </lineage>
</organism>
<keyword evidence="3" id="KW-1185">Reference proteome</keyword>
<comment type="caution">
    <text evidence="2">The sequence shown here is derived from an EMBL/GenBank/DDBJ whole genome shotgun (WGS) entry which is preliminary data.</text>
</comment>
<evidence type="ECO:0008006" key="4">
    <source>
        <dbReference type="Google" id="ProtNLM"/>
    </source>
</evidence>
<dbReference type="AlphaFoldDB" id="A0A4Y2AY78"/>
<dbReference type="GO" id="GO:0003676">
    <property type="term" value="F:nucleic acid binding"/>
    <property type="evidence" value="ECO:0007669"/>
    <property type="project" value="InterPro"/>
</dbReference>
<dbReference type="PANTHER" id="PTHR33939:SF1">
    <property type="entry name" value="DUF4371 DOMAIN-CONTAINING PROTEIN"/>
    <property type="match status" value="1"/>
</dbReference>
<dbReference type="OrthoDB" id="6429578at2759"/>
<proteinExistence type="predicted"/>
<reference evidence="2 3" key="1">
    <citation type="journal article" date="2019" name="Sci. Rep.">
        <title>Orb-weaving spider Araneus ventricosus genome elucidates the spidroin gene catalogue.</title>
        <authorList>
            <person name="Kono N."/>
            <person name="Nakamura H."/>
            <person name="Ohtoshi R."/>
            <person name="Moran D.A.P."/>
            <person name="Shinohara A."/>
            <person name="Yoshida Y."/>
            <person name="Fujiwara M."/>
            <person name="Mori M."/>
            <person name="Tomita M."/>
            <person name="Arakawa K."/>
        </authorList>
    </citation>
    <scope>NUCLEOTIDE SEQUENCE [LARGE SCALE GENOMIC DNA]</scope>
</reference>
<feature type="region of interest" description="Disordered" evidence="1">
    <location>
        <begin position="95"/>
        <end position="120"/>
    </location>
</feature>
<dbReference type="PANTHER" id="PTHR33939">
    <property type="entry name" value="PROTEIN CBG22215"/>
    <property type="match status" value="1"/>
</dbReference>
<evidence type="ECO:0000256" key="1">
    <source>
        <dbReference type="SAM" id="MobiDB-lite"/>
    </source>
</evidence>
<evidence type="ECO:0000313" key="3">
    <source>
        <dbReference type="Proteomes" id="UP000499080"/>
    </source>
</evidence>
<protein>
    <recommendedName>
        <fullName evidence="4">Tc1-like transposase DDE domain-containing protein</fullName>
    </recommendedName>
</protein>
<gene>
    <name evidence="2" type="ORF">AVEN_191169_1</name>
</gene>